<accession>D8RWI4</accession>
<dbReference type="Proteomes" id="UP000001514">
    <property type="component" value="Unassembled WGS sequence"/>
</dbReference>
<proteinExistence type="predicted"/>
<dbReference type="Gramene" id="EFJ23559">
    <property type="protein sequence ID" value="EFJ23559"/>
    <property type="gene ID" value="SELMODRAFT_415559"/>
</dbReference>
<gene>
    <name evidence="1" type="ORF">SELMODRAFT_415559</name>
</gene>
<reference evidence="1 2" key="1">
    <citation type="journal article" date="2011" name="Science">
        <title>The Selaginella genome identifies genetic changes associated with the evolution of vascular plants.</title>
        <authorList>
            <person name="Banks J.A."/>
            <person name="Nishiyama T."/>
            <person name="Hasebe M."/>
            <person name="Bowman J.L."/>
            <person name="Gribskov M."/>
            <person name="dePamphilis C."/>
            <person name="Albert V.A."/>
            <person name="Aono N."/>
            <person name="Aoyama T."/>
            <person name="Ambrose B.A."/>
            <person name="Ashton N.W."/>
            <person name="Axtell M.J."/>
            <person name="Barker E."/>
            <person name="Barker M.S."/>
            <person name="Bennetzen J.L."/>
            <person name="Bonawitz N.D."/>
            <person name="Chapple C."/>
            <person name="Cheng C."/>
            <person name="Correa L.G."/>
            <person name="Dacre M."/>
            <person name="DeBarry J."/>
            <person name="Dreyer I."/>
            <person name="Elias M."/>
            <person name="Engstrom E.M."/>
            <person name="Estelle M."/>
            <person name="Feng L."/>
            <person name="Finet C."/>
            <person name="Floyd S.K."/>
            <person name="Frommer W.B."/>
            <person name="Fujita T."/>
            <person name="Gramzow L."/>
            <person name="Gutensohn M."/>
            <person name="Harholt J."/>
            <person name="Hattori M."/>
            <person name="Heyl A."/>
            <person name="Hirai T."/>
            <person name="Hiwatashi Y."/>
            <person name="Ishikawa M."/>
            <person name="Iwata M."/>
            <person name="Karol K.G."/>
            <person name="Koehler B."/>
            <person name="Kolukisaoglu U."/>
            <person name="Kubo M."/>
            <person name="Kurata T."/>
            <person name="Lalonde S."/>
            <person name="Li K."/>
            <person name="Li Y."/>
            <person name="Litt A."/>
            <person name="Lyons E."/>
            <person name="Manning G."/>
            <person name="Maruyama T."/>
            <person name="Michael T.P."/>
            <person name="Mikami K."/>
            <person name="Miyazaki S."/>
            <person name="Morinaga S."/>
            <person name="Murata T."/>
            <person name="Mueller-Roeber B."/>
            <person name="Nelson D.R."/>
            <person name="Obara M."/>
            <person name="Oguri Y."/>
            <person name="Olmstead R.G."/>
            <person name="Onodera N."/>
            <person name="Petersen B.L."/>
            <person name="Pils B."/>
            <person name="Prigge M."/>
            <person name="Rensing S.A."/>
            <person name="Riano-Pachon D.M."/>
            <person name="Roberts A.W."/>
            <person name="Sato Y."/>
            <person name="Scheller H.V."/>
            <person name="Schulz B."/>
            <person name="Schulz C."/>
            <person name="Shakirov E.V."/>
            <person name="Shibagaki N."/>
            <person name="Shinohara N."/>
            <person name="Shippen D.E."/>
            <person name="Soerensen I."/>
            <person name="Sotooka R."/>
            <person name="Sugimoto N."/>
            <person name="Sugita M."/>
            <person name="Sumikawa N."/>
            <person name="Tanurdzic M."/>
            <person name="Theissen G."/>
            <person name="Ulvskov P."/>
            <person name="Wakazuki S."/>
            <person name="Weng J.K."/>
            <person name="Willats W.W."/>
            <person name="Wipf D."/>
            <person name="Wolf P.G."/>
            <person name="Yang L."/>
            <person name="Zimmer A.D."/>
            <person name="Zhu Q."/>
            <person name="Mitros T."/>
            <person name="Hellsten U."/>
            <person name="Loque D."/>
            <person name="Otillar R."/>
            <person name="Salamov A."/>
            <person name="Schmutz J."/>
            <person name="Shapiro H."/>
            <person name="Lindquist E."/>
            <person name="Lucas S."/>
            <person name="Rokhsar D."/>
            <person name="Grigoriev I.V."/>
        </authorList>
    </citation>
    <scope>NUCLEOTIDE SEQUENCE [LARGE SCALE GENOMIC DNA]</scope>
</reference>
<dbReference type="HOGENOM" id="CLU_1858712_0_0_1"/>
<dbReference type="KEGG" id="smo:SELMODRAFT_415559"/>
<dbReference type="EMBL" id="GL377592">
    <property type="protein sequence ID" value="EFJ23559.1"/>
    <property type="molecule type" value="Genomic_DNA"/>
</dbReference>
<organism evidence="2">
    <name type="scientific">Selaginella moellendorffii</name>
    <name type="common">Spikemoss</name>
    <dbReference type="NCBI Taxonomy" id="88036"/>
    <lineage>
        <taxon>Eukaryota</taxon>
        <taxon>Viridiplantae</taxon>
        <taxon>Streptophyta</taxon>
        <taxon>Embryophyta</taxon>
        <taxon>Tracheophyta</taxon>
        <taxon>Lycopodiopsida</taxon>
        <taxon>Selaginellales</taxon>
        <taxon>Selaginellaceae</taxon>
        <taxon>Selaginella</taxon>
    </lineage>
</organism>
<dbReference type="AlphaFoldDB" id="D8RWI4"/>
<protein>
    <submittedName>
        <fullName evidence="1">Uncharacterized protein</fullName>
    </submittedName>
</protein>
<keyword evidence="2" id="KW-1185">Reference proteome</keyword>
<evidence type="ECO:0000313" key="1">
    <source>
        <dbReference type="EMBL" id="EFJ23559.1"/>
    </source>
</evidence>
<sequence length="138" mass="15754">MGRGVSETSIGIPHAGRYDGIPPEKIGNKKTTELIGGFIPYEQTLFDTIASIRERETGAHSAPGCLLRRQAEILEDLIECINTQQRKLEQRWYWSLRRQHGLELVVVCLCDVFGPLLQQTMNTSNEYLKLWKVPRILC</sequence>
<evidence type="ECO:0000313" key="2">
    <source>
        <dbReference type="Proteomes" id="UP000001514"/>
    </source>
</evidence>
<name>D8RWI4_SELML</name>
<dbReference type="InParanoid" id="D8RWI4"/>